<evidence type="ECO:0000256" key="2">
    <source>
        <dbReference type="ARBA" id="ARBA00022679"/>
    </source>
</evidence>
<keyword evidence="12" id="KW-1185">Reference proteome</keyword>
<dbReference type="RefSeq" id="WP_013087639.1">
    <property type="nucleotide sequence ID" value="NC_014109.1"/>
</dbReference>
<dbReference type="PIRSF" id="PIRSF000538">
    <property type="entry name" value="GlpK"/>
    <property type="match status" value="1"/>
</dbReference>
<feature type="domain" description="Carbohydrate kinase FGGY N-terminal" evidence="9">
    <location>
        <begin position="7"/>
        <end position="255"/>
    </location>
</feature>
<sequence>MKKVKKYILALDQGTTSSKSAIFDHSVNLLSFSKRSISQIYPEKGWIENDPEEIWNTQYETILEVVQESRINFDQIVGIGIANQRETTIIWEKNTGKPIYNAISWLCRRTEKFCNQLEENKKLSTYIRENTGLKIDPYFSGTKLRWILDRVEGAKERAEMGELLFGTVDSWLIWKMTKGKLHMTDYTNASRTMLFNIRRLDWDQKILKALEIPKIMLPIVCSSSKIFAKVVLFPHQKKRIPISSVMGDQQSSLYGNLCFSFGSIKSTYGTGCFSLMSIEKKFFVPKNELLTTISCGPKGESYYALEGTVPFGGASVQWLKDRIGIICSTEDASIKLKQVNSSEGIYFVPDRFLSLSHSKIDSWNPFLKGSIVGITMHSNKLHIIRAILESISFQNMDVLEDMKKEIEKNKLYIKELKVDGNASSNDLLIQFQSDILGISVKRSKFKENSILGTALLSGITIGFWRDIQEIRKKVSKYETFLPSISSKDGYLKYSRWKKVSSILFDLKKIILEGKS</sequence>
<dbReference type="InterPro" id="IPR043129">
    <property type="entry name" value="ATPase_NBD"/>
</dbReference>
<evidence type="ECO:0000313" key="12">
    <source>
        <dbReference type="Proteomes" id="UP000001700"/>
    </source>
</evidence>
<dbReference type="EMBL" id="CP001085">
    <property type="protein sequence ID" value="ADD79652.1"/>
    <property type="molecule type" value="Genomic_DNA"/>
</dbReference>
<name>D4G8H3_RIEPU</name>
<dbReference type="eggNOG" id="COG0554">
    <property type="taxonomic scope" value="Bacteria"/>
</dbReference>
<keyword evidence="2 8" id="KW-0808">Transferase</keyword>
<dbReference type="Gene3D" id="3.30.420.40">
    <property type="match status" value="2"/>
</dbReference>
<evidence type="ECO:0000256" key="7">
    <source>
        <dbReference type="ARBA" id="ARBA00043149"/>
    </source>
</evidence>
<keyword evidence="5" id="KW-0319">Glycerol metabolism</keyword>
<dbReference type="PANTHER" id="PTHR10196">
    <property type="entry name" value="SUGAR KINASE"/>
    <property type="match status" value="1"/>
</dbReference>
<dbReference type="NCBIfam" id="NF000756">
    <property type="entry name" value="PRK00047.1"/>
    <property type="match status" value="1"/>
</dbReference>
<reference evidence="11" key="1">
    <citation type="submission" date="2008-05" db="EMBL/GenBank/DDBJ databases">
        <title>Genome sequence of Riesia pediculicola USDA.</title>
        <authorList>
            <person name="Kirkness E.F."/>
        </authorList>
    </citation>
    <scope>NUCLEOTIDE SEQUENCE [LARGE SCALE GENOMIC DNA]</scope>
    <source>
        <strain evidence="11">USDA</strain>
    </source>
</reference>
<dbReference type="InterPro" id="IPR000577">
    <property type="entry name" value="Carb_kinase_FGGY"/>
</dbReference>
<dbReference type="PANTHER" id="PTHR10196:SF69">
    <property type="entry name" value="GLYCEROL KINASE"/>
    <property type="match status" value="1"/>
</dbReference>
<evidence type="ECO:0000256" key="5">
    <source>
        <dbReference type="ARBA" id="ARBA00022798"/>
    </source>
</evidence>
<evidence type="ECO:0000256" key="1">
    <source>
        <dbReference type="ARBA" id="ARBA00009156"/>
    </source>
</evidence>
<comment type="similarity">
    <text evidence="1 8">Belongs to the FGGY kinase family.</text>
</comment>
<dbReference type="SUPFAM" id="SSF53067">
    <property type="entry name" value="Actin-like ATPase domain"/>
    <property type="match status" value="2"/>
</dbReference>
<evidence type="ECO:0000256" key="4">
    <source>
        <dbReference type="ARBA" id="ARBA00022777"/>
    </source>
</evidence>
<dbReference type="AlphaFoldDB" id="D4G8H3"/>
<feature type="domain" description="Carbohydrate kinase FGGY C-terminal" evidence="10">
    <location>
        <begin position="266"/>
        <end position="459"/>
    </location>
</feature>
<keyword evidence="3" id="KW-0547">Nucleotide-binding</keyword>
<evidence type="ECO:0000259" key="10">
    <source>
        <dbReference type="Pfam" id="PF02782"/>
    </source>
</evidence>
<proteinExistence type="inferred from homology"/>
<evidence type="ECO:0000256" key="6">
    <source>
        <dbReference type="ARBA" id="ARBA00022840"/>
    </source>
</evidence>
<protein>
    <recommendedName>
        <fullName evidence="7">ATP:glycerol 3-phosphotransferase</fullName>
    </recommendedName>
</protein>
<dbReference type="Pfam" id="PF00370">
    <property type="entry name" value="FGGY_N"/>
    <property type="match status" value="1"/>
</dbReference>
<dbReference type="InterPro" id="IPR018484">
    <property type="entry name" value="FGGY_N"/>
</dbReference>
<dbReference type="CDD" id="cd07769">
    <property type="entry name" value="ASKHA_NBD_FGGY_GK"/>
    <property type="match status" value="1"/>
</dbReference>
<dbReference type="PROSITE" id="PS00445">
    <property type="entry name" value="FGGY_KINASES_2"/>
    <property type="match status" value="1"/>
</dbReference>
<accession>D4G8H3</accession>
<dbReference type="GO" id="GO:0005829">
    <property type="term" value="C:cytosol"/>
    <property type="evidence" value="ECO:0007669"/>
    <property type="project" value="TreeGrafter"/>
</dbReference>
<dbReference type="GO" id="GO:0019563">
    <property type="term" value="P:glycerol catabolic process"/>
    <property type="evidence" value="ECO:0007669"/>
    <property type="project" value="TreeGrafter"/>
</dbReference>
<dbReference type="InterPro" id="IPR018483">
    <property type="entry name" value="Carb_kinase_FGGY_CS"/>
</dbReference>
<dbReference type="GO" id="GO:0004370">
    <property type="term" value="F:glycerol kinase activity"/>
    <property type="evidence" value="ECO:0007669"/>
    <property type="project" value="TreeGrafter"/>
</dbReference>
<evidence type="ECO:0000256" key="8">
    <source>
        <dbReference type="RuleBase" id="RU003733"/>
    </source>
</evidence>
<evidence type="ECO:0000256" key="3">
    <source>
        <dbReference type="ARBA" id="ARBA00022741"/>
    </source>
</evidence>
<keyword evidence="6" id="KW-0067">ATP-binding</keyword>
<dbReference type="FunFam" id="3.30.420.40:FF:000008">
    <property type="entry name" value="Glycerol kinase"/>
    <property type="match status" value="1"/>
</dbReference>
<dbReference type="STRING" id="515618.RIEPE_0385"/>
<organism evidence="11 12">
    <name type="scientific">Riesia pediculicola (strain USDA)</name>
    <dbReference type="NCBI Taxonomy" id="515618"/>
    <lineage>
        <taxon>Bacteria</taxon>
        <taxon>Pseudomonadati</taxon>
        <taxon>Pseudomonadota</taxon>
        <taxon>Gammaproteobacteria</taxon>
        <taxon>Enterobacterales</taxon>
        <taxon>Enterobacteriaceae</taxon>
        <taxon>Candidatus Riesia</taxon>
    </lineage>
</organism>
<dbReference type="Pfam" id="PF02782">
    <property type="entry name" value="FGGY_C"/>
    <property type="match status" value="1"/>
</dbReference>
<gene>
    <name evidence="11" type="ordered locus">RIEPE_0385</name>
</gene>
<dbReference type="Proteomes" id="UP000001700">
    <property type="component" value="Chromosome"/>
</dbReference>
<evidence type="ECO:0000259" key="9">
    <source>
        <dbReference type="Pfam" id="PF00370"/>
    </source>
</evidence>
<dbReference type="GO" id="GO:0005524">
    <property type="term" value="F:ATP binding"/>
    <property type="evidence" value="ECO:0007669"/>
    <property type="project" value="UniProtKB-KW"/>
</dbReference>
<keyword evidence="4 8" id="KW-0418">Kinase</keyword>
<dbReference type="InterPro" id="IPR018485">
    <property type="entry name" value="FGGY_C"/>
</dbReference>
<dbReference type="KEGG" id="rip:RIEPE_0385"/>
<dbReference type="HOGENOM" id="CLU_009281_2_3_6"/>
<dbReference type="OrthoDB" id="9805576at2"/>
<evidence type="ECO:0000313" key="11">
    <source>
        <dbReference type="EMBL" id="ADD79652.1"/>
    </source>
</evidence>